<feature type="region of interest" description="Disordered" evidence="1">
    <location>
        <begin position="1"/>
        <end position="68"/>
    </location>
</feature>
<evidence type="ECO:0000313" key="3">
    <source>
        <dbReference type="Proteomes" id="UP000026961"/>
    </source>
</evidence>
<feature type="compositionally biased region" description="Basic residues" evidence="1">
    <location>
        <begin position="49"/>
        <end position="58"/>
    </location>
</feature>
<keyword evidence="3" id="KW-1185">Reference proteome</keyword>
<sequence>MAQIIAQPYPEEGASAQAQIDPSRAEPRKSASPARAAADGRRATTAAPRRARAQHTRRSQAIPSPRLASAAARARGPVLISCGDQLFGSLADARAAARHGGWCGVVWLAGDRGRPIPGHPAGDTARSTWRGAIRRWIRVTRIVTSLYTGFLSI</sequence>
<protein>
    <submittedName>
        <fullName evidence="2">Uncharacterized protein</fullName>
    </submittedName>
</protein>
<feature type="compositionally biased region" description="Low complexity" evidence="1">
    <location>
        <begin position="59"/>
        <end position="68"/>
    </location>
</feature>
<evidence type="ECO:0000313" key="2">
    <source>
        <dbReference type="EnsemblPlants" id="OGLUM06G20680.2"/>
    </source>
</evidence>
<accession>A0A0E0ABC6</accession>
<dbReference type="HOGENOM" id="CLU_1716102_0_0_1"/>
<reference evidence="2" key="1">
    <citation type="submission" date="2015-04" db="UniProtKB">
        <authorList>
            <consortium name="EnsemblPlants"/>
        </authorList>
    </citation>
    <scope>IDENTIFICATION</scope>
</reference>
<dbReference type="Proteomes" id="UP000026961">
    <property type="component" value="Chromosome 6"/>
</dbReference>
<evidence type="ECO:0000256" key="1">
    <source>
        <dbReference type="SAM" id="MobiDB-lite"/>
    </source>
</evidence>
<proteinExistence type="predicted"/>
<organism evidence="2">
    <name type="scientific">Oryza glumipatula</name>
    <dbReference type="NCBI Taxonomy" id="40148"/>
    <lineage>
        <taxon>Eukaryota</taxon>
        <taxon>Viridiplantae</taxon>
        <taxon>Streptophyta</taxon>
        <taxon>Embryophyta</taxon>
        <taxon>Tracheophyta</taxon>
        <taxon>Spermatophyta</taxon>
        <taxon>Magnoliopsida</taxon>
        <taxon>Liliopsida</taxon>
        <taxon>Poales</taxon>
        <taxon>Poaceae</taxon>
        <taxon>BOP clade</taxon>
        <taxon>Oryzoideae</taxon>
        <taxon>Oryzeae</taxon>
        <taxon>Oryzinae</taxon>
        <taxon>Oryza</taxon>
    </lineage>
</organism>
<dbReference type="EnsemblPlants" id="OGLUM06G20680.2">
    <property type="protein sequence ID" value="OGLUM06G20680.2"/>
    <property type="gene ID" value="OGLUM06G20680"/>
</dbReference>
<name>A0A0E0ABC6_9ORYZ</name>
<dbReference type="Gramene" id="OGLUM06G20680.2">
    <property type="protein sequence ID" value="OGLUM06G20680.2"/>
    <property type="gene ID" value="OGLUM06G20680"/>
</dbReference>
<reference evidence="2" key="2">
    <citation type="submission" date="2018-05" db="EMBL/GenBank/DDBJ databases">
        <title>OgluRS3 (Oryza glumaepatula Reference Sequence Version 3).</title>
        <authorList>
            <person name="Zhang J."/>
            <person name="Kudrna D."/>
            <person name="Lee S."/>
            <person name="Talag J."/>
            <person name="Welchert J."/>
            <person name="Wing R.A."/>
        </authorList>
    </citation>
    <scope>NUCLEOTIDE SEQUENCE [LARGE SCALE GENOMIC DNA]</scope>
</reference>
<feature type="compositionally biased region" description="Low complexity" evidence="1">
    <location>
        <begin position="30"/>
        <end position="48"/>
    </location>
</feature>
<dbReference type="AlphaFoldDB" id="A0A0E0ABC6"/>